<dbReference type="RefSeq" id="WP_145750520.1">
    <property type="nucleotide sequence ID" value="NZ_VITN01000007.1"/>
</dbReference>
<comment type="caution">
    <text evidence="1">The sequence shown here is derived from an EMBL/GenBank/DDBJ whole genome shotgun (WGS) entry which is preliminary data.</text>
</comment>
<dbReference type="EMBL" id="VITN01000007">
    <property type="protein sequence ID" value="TWB20407.1"/>
    <property type="molecule type" value="Genomic_DNA"/>
</dbReference>
<protein>
    <submittedName>
        <fullName evidence="1">Uncharacterized protein</fullName>
    </submittedName>
</protein>
<sequence>MNRLLPQEIETPTPEMERLTARMVLPIQPRLMVYLAEVRAQVDAELQPALQPVSPVKPYPLGRCEEITRAAMAILGRRLREPAHPVEHALASFLRQGGRIRTIWGALRGTYFQNAFQIGSLYADVANDTVVITKPKVEILPVLECGLVPIRDIAHFIEIAGTYWGGEIYPNLVVPDLAPLFPMISRIPHQSVRPQMGCDYMIDLFRRDEFRGPEAFLAAAPPPPPEVVEELRSLCPETIRHVTPDSGRDLAVAACRRARDMRADNAWRDRLVLDLLSIKRL</sequence>
<name>A0A560FFM1_9PROT</name>
<dbReference type="OrthoDB" id="5573608at2"/>
<evidence type="ECO:0000313" key="2">
    <source>
        <dbReference type="Proteomes" id="UP000319859"/>
    </source>
</evidence>
<dbReference type="AlphaFoldDB" id="A0A560FFM1"/>
<gene>
    <name evidence="1" type="ORF">FBZ89_107118</name>
</gene>
<dbReference type="Proteomes" id="UP000319859">
    <property type="component" value="Unassembled WGS sequence"/>
</dbReference>
<proteinExistence type="predicted"/>
<reference evidence="1 2" key="1">
    <citation type="submission" date="2019-06" db="EMBL/GenBank/DDBJ databases">
        <title>Genomic Encyclopedia of Type Strains, Phase IV (KMG-V): Genome sequencing to study the core and pangenomes of soil and plant-associated prokaryotes.</title>
        <authorList>
            <person name="Whitman W."/>
        </authorList>
    </citation>
    <scope>NUCLEOTIDE SEQUENCE [LARGE SCALE GENOMIC DNA]</scope>
    <source>
        <strain evidence="1 2">BR 11880</strain>
    </source>
</reference>
<evidence type="ECO:0000313" key="1">
    <source>
        <dbReference type="EMBL" id="TWB20407.1"/>
    </source>
</evidence>
<organism evidence="1 2">
    <name type="scientific">Nitrospirillum amazonense</name>
    <dbReference type="NCBI Taxonomy" id="28077"/>
    <lineage>
        <taxon>Bacteria</taxon>
        <taxon>Pseudomonadati</taxon>
        <taxon>Pseudomonadota</taxon>
        <taxon>Alphaproteobacteria</taxon>
        <taxon>Rhodospirillales</taxon>
        <taxon>Azospirillaceae</taxon>
        <taxon>Nitrospirillum</taxon>
    </lineage>
</organism>
<accession>A0A560FFM1</accession>